<keyword evidence="5 7" id="KW-0472">Membrane</keyword>
<dbReference type="Gene3D" id="1.10.3470.10">
    <property type="entry name" value="ABC transporter involved in vitamin B12 uptake, BtuC"/>
    <property type="match status" value="1"/>
</dbReference>
<dbReference type="PROSITE" id="PS51257">
    <property type="entry name" value="PROKAR_LIPOPROTEIN"/>
    <property type="match status" value="1"/>
</dbReference>
<gene>
    <name evidence="8" type="ORF">GF1_24080</name>
</gene>
<protein>
    <submittedName>
        <fullName evidence="8">Metal ABC transporter permease</fullName>
    </submittedName>
</protein>
<dbReference type="AlphaFoldDB" id="A0A915XKI3"/>
<evidence type="ECO:0000256" key="6">
    <source>
        <dbReference type="RuleBase" id="RU003943"/>
    </source>
</evidence>
<evidence type="ECO:0000313" key="9">
    <source>
        <dbReference type="Proteomes" id="UP001063350"/>
    </source>
</evidence>
<feature type="transmembrane region" description="Helical" evidence="7">
    <location>
        <begin position="143"/>
        <end position="164"/>
    </location>
</feature>
<comment type="subcellular location">
    <subcellularLocation>
        <location evidence="6">Cell membrane</location>
        <topology evidence="6">Multi-pass membrane protein</topology>
    </subcellularLocation>
    <subcellularLocation>
        <location evidence="1">Membrane</location>
        <topology evidence="1">Multi-pass membrane protein</topology>
    </subcellularLocation>
</comment>
<dbReference type="EMBL" id="AP024233">
    <property type="protein sequence ID" value="BCO10032.1"/>
    <property type="molecule type" value="Genomic_DNA"/>
</dbReference>
<feature type="transmembrane region" description="Helical" evidence="7">
    <location>
        <begin position="103"/>
        <end position="122"/>
    </location>
</feature>
<dbReference type="Pfam" id="PF00950">
    <property type="entry name" value="ABC-3"/>
    <property type="match status" value="1"/>
</dbReference>
<evidence type="ECO:0000256" key="7">
    <source>
        <dbReference type="SAM" id="Phobius"/>
    </source>
</evidence>
<dbReference type="InterPro" id="IPR001626">
    <property type="entry name" value="ABC_TroCD"/>
</dbReference>
<reference evidence="8" key="1">
    <citation type="submission" date="2020-12" db="EMBL/GenBank/DDBJ databases">
        <title>Desulfobium dissulfuricans gen. nov., sp. nov., a novel mesophilic, sulfate-reducing bacterium isolated from a deep-sea hydrothermal vent.</title>
        <authorList>
            <person name="Hashimoto Y."/>
            <person name="Tame A."/>
            <person name="Sawayama S."/>
            <person name="Miyazaki J."/>
            <person name="Takai K."/>
            <person name="Nakagawa S."/>
        </authorList>
    </citation>
    <scope>NUCLEOTIDE SEQUENCE</scope>
    <source>
        <strain evidence="8">GF1</strain>
    </source>
</reference>
<keyword evidence="4 7" id="KW-1133">Transmembrane helix</keyword>
<feature type="transmembrane region" description="Helical" evidence="7">
    <location>
        <begin position="41"/>
        <end position="61"/>
    </location>
</feature>
<feature type="transmembrane region" description="Helical" evidence="7">
    <location>
        <begin position="73"/>
        <end position="91"/>
    </location>
</feature>
<organism evidence="8 9">
    <name type="scientific">Desulfolithobacter dissulfuricans</name>
    <dbReference type="NCBI Taxonomy" id="2795293"/>
    <lineage>
        <taxon>Bacteria</taxon>
        <taxon>Pseudomonadati</taxon>
        <taxon>Thermodesulfobacteriota</taxon>
        <taxon>Desulfobulbia</taxon>
        <taxon>Desulfobulbales</taxon>
        <taxon>Desulfobulbaceae</taxon>
        <taxon>Desulfolithobacter</taxon>
    </lineage>
</organism>
<feature type="transmembrane region" description="Helical" evidence="7">
    <location>
        <begin position="12"/>
        <end position="35"/>
    </location>
</feature>
<dbReference type="RefSeq" id="WP_267926773.1">
    <property type="nucleotide sequence ID" value="NZ_AP024233.1"/>
</dbReference>
<feature type="transmembrane region" description="Helical" evidence="7">
    <location>
        <begin position="226"/>
        <end position="247"/>
    </location>
</feature>
<feature type="transmembrane region" description="Helical" evidence="7">
    <location>
        <begin position="253"/>
        <end position="273"/>
    </location>
</feature>
<name>A0A915XKI3_9BACT</name>
<proteinExistence type="inferred from homology"/>
<evidence type="ECO:0000256" key="1">
    <source>
        <dbReference type="ARBA" id="ARBA00004141"/>
    </source>
</evidence>
<comment type="similarity">
    <text evidence="2 6">Belongs to the ABC-3 integral membrane protein family.</text>
</comment>
<sequence length="288" mass="30907">MLQFLRDFQQFTFLQHALLAGMLASVACGVVGSYVTVRRMTYVTGAIAHCTLGGMGIARYLQKTRDIDWCSPLLGAILAALAAALAISFMQHRTKARQDSVLSGIWAVGMAVGILFIARTPGYNEDLMSYLFGDILMVSSTDLLLITLLDLLVLGTIYLCYPRLLAISFDEEFARLTGIRVELYNTLFLCLVALTVVLLVQVVGIVLVVALLALPAAAASRLTFRLPAMMLVSVFFSMLATSGGLALSYGPDLPTGATIILICAAIFATSGLLQRLGLWSGNRSGSLP</sequence>
<evidence type="ECO:0000313" key="8">
    <source>
        <dbReference type="EMBL" id="BCO10032.1"/>
    </source>
</evidence>
<dbReference type="KEGG" id="ddu:GF1_24080"/>
<dbReference type="PANTHER" id="PTHR30477:SF18">
    <property type="entry name" value="METAL TRANSPORT SYSTEM MEMBRANE PROTEIN CT_417-RELATED"/>
    <property type="match status" value="1"/>
</dbReference>
<accession>A0A915XKI3</accession>
<keyword evidence="9" id="KW-1185">Reference proteome</keyword>
<dbReference type="PANTHER" id="PTHR30477">
    <property type="entry name" value="ABC-TRANSPORTER METAL-BINDING PROTEIN"/>
    <property type="match status" value="1"/>
</dbReference>
<feature type="transmembrane region" description="Helical" evidence="7">
    <location>
        <begin position="184"/>
        <end position="214"/>
    </location>
</feature>
<dbReference type="InterPro" id="IPR037294">
    <property type="entry name" value="ABC_BtuC-like"/>
</dbReference>
<dbReference type="GO" id="GO:0043190">
    <property type="term" value="C:ATP-binding cassette (ABC) transporter complex"/>
    <property type="evidence" value="ECO:0007669"/>
    <property type="project" value="InterPro"/>
</dbReference>
<dbReference type="SUPFAM" id="SSF81345">
    <property type="entry name" value="ABC transporter involved in vitamin B12 uptake, BtuC"/>
    <property type="match status" value="1"/>
</dbReference>
<dbReference type="Proteomes" id="UP001063350">
    <property type="component" value="Chromosome"/>
</dbReference>
<keyword evidence="6" id="KW-0813">Transport</keyword>
<evidence type="ECO:0000256" key="2">
    <source>
        <dbReference type="ARBA" id="ARBA00008034"/>
    </source>
</evidence>
<keyword evidence="3 6" id="KW-0812">Transmembrane</keyword>
<evidence type="ECO:0000256" key="4">
    <source>
        <dbReference type="ARBA" id="ARBA00022989"/>
    </source>
</evidence>
<dbReference type="GO" id="GO:0010043">
    <property type="term" value="P:response to zinc ion"/>
    <property type="evidence" value="ECO:0007669"/>
    <property type="project" value="TreeGrafter"/>
</dbReference>
<evidence type="ECO:0000256" key="5">
    <source>
        <dbReference type="ARBA" id="ARBA00023136"/>
    </source>
</evidence>
<evidence type="ECO:0000256" key="3">
    <source>
        <dbReference type="ARBA" id="ARBA00022692"/>
    </source>
</evidence>
<dbReference type="GO" id="GO:0055085">
    <property type="term" value="P:transmembrane transport"/>
    <property type="evidence" value="ECO:0007669"/>
    <property type="project" value="InterPro"/>
</dbReference>